<evidence type="ECO:0000313" key="3">
    <source>
        <dbReference type="Proteomes" id="UP001183648"/>
    </source>
</evidence>
<evidence type="ECO:0000256" key="1">
    <source>
        <dbReference type="SAM" id="SignalP"/>
    </source>
</evidence>
<keyword evidence="3" id="KW-1185">Reference proteome</keyword>
<name>A0ABU2BYW5_9ACTN</name>
<dbReference type="Proteomes" id="UP001183648">
    <property type="component" value="Unassembled WGS sequence"/>
</dbReference>
<feature type="signal peptide" evidence="1">
    <location>
        <begin position="1"/>
        <end position="34"/>
    </location>
</feature>
<feature type="chain" id="PRO_5045491043" evidence="1">
    <location>
        <begin position="35"/>
        <end position="473"/>
    </location>
</feature>
<dbReference type="NCBIfam" id="NF040603">
    <property type="entry name" value="choice_anch_P"/>
    <property type="match status" value="1"/>
</dbReference>
<comment type="caution">
    <text evidence="2">The sequence shown here is derived from an EMBL/GenBank/DDBJ whole genome shotgun (WGS) entry which is preliminary data.</text>
</comment>
<proteinExistence type="predicted"/>
<dbReference type="EMBL" id="JAVDYG010000001">
    <property type="protein sequence ID" value="MDR7363595.1"/>
    <property type="molecule type" value="Genomic_DNA"/>
</dbReference>
<accession>A0ABU2BYW5</accession>
<gene>
    <name evidence="2" type="ORF">J2S63_003148</name>
</gene>
<evidence type="ECO:0000313" key="2">
    <source>
        <dbReference type="EMBL" id="MDR7363595.1"/>
    </source>
</evidence>
<protein>
    <submittedName>
        <fullName evidence="2">Uncharacterized protein</fullName>
    </submittedName>
</protein>
<dbReference type="RefSeq" id="WP_310304169.1">
    <property type="nucleotide sequence ID" value="NZ_BAAAPS010000003.1"/>
</dbReference>
<organism evidence="2 3">
    <name type="scientific">Nocardioides marmoribigeumensis</name>
    <dbReference type="NCBI Taxonomy" id="433649"/>
    <lineage>
        <taxon>Bacteria</taxon>
        <taxon>Bacillati</taxon>
        <taxon>Actinomycetota</taxon>
        <taxon>Actinomycetes</taxon>
        <taxon>Propionibacteriales</taxon>
        <taxon>Nocardioidaceae</taxon>
        <taxon>Nocardioides</taxon>
    </lineage>
</organism>
<reference evidence="2 3" key="1">
    <citation type="submission" date="2023-07" db="EMBL/GenBank/DDBJ databases">
        <title>Sequencing the genomes of 1000 actinobacteria strains.</title>
        <authorList>
            <person name="Klenk H.-P."/>
        </authorList>
    </citation>
    <scope>NUCLEOTIDE SEQUENCE [LARGE SCALE GENOMIC DNA]</scope>
    <source>
        <strain evidence="2 3">DSM 19426</strain>
    </source>
</reference>
<sequence>MRSSKTLRARAAALVAAAGLALAGAVVLSTPAEAALTETGYGFQATAYGTRVQAPQAQVGLPRTAFSYIYCTRLAGRSQTNSLEDQLGLPLNASQPLVKINAVKTSSRSFRDVRRNISGASQGSTSIGSVVLGGIDGGPELSFDGLRTVSTAWADNDRKLHARNVVSALDLDLKLPTPPKTGTPLDDLLDAVNSTTGDVLDQVIGVLQDNLGSIEIPGLGTISLGSFDRHYAGKVSAAASSFLFRLDLYGLDGKKSTLEDNMQLGIGRSWARITKGVRSGVMAGVGVGSRVQTDTAIGAVGDLAWKELPCEGTRDRVRTRKAATVNLGMSVPTVLSNASGSSYGVQGRRGRAEAWTRGAVQKVTVNGTKLVLEGVVGRTNVHQSSSGAVRTDFAGSRIGRILVNGRVLGRDVTPRTASSVKLPEIPGVVSVRLFPRGKWRRGGHISAAQVVLAEAVKPVTVTLGYSRAAIKRY</sequence>
<keyword evidence="1" id="KW-0732">Signal</keyword>